<comment type="function">
    <text evidence="1 9">Catalyzes the synthesis of GMP from XMP.</text>
</comment>
<keyword evidence="4 9" id="KW-0547">Nucleotide-binding</keyword>
<dbReference type="Gene3D" id="3.30.300.10">
    <property type="match status" value="1"/>
</dbReference>
<dbReference type="NCBIfam" id="NF000848">
    <property type="entry name" value="PRK00074.1"/>
    <property type="match status" value="1"/>
</dbReference>
<dbReference type="EC" id="6.3.5.2" evidence="9"/>
<comment type="catalytic activity">
    <reaction evidence="9">
        <text>XMP + L-glutamine + ATP + H2O = GMP + L-glutamate + AMP + diphosphate + 2 H(+)</text>
        <dbReference type="Rhea" id="RHEA:11680"/>
        <dbReference type="ChEBI" id="CHEBI:15377"/>
        <dbReference type="ChEBI" id="CHEBI:15378"/>
        <dbReference type="ChEBI" id="CHEBI:29985"/>
        <dbReference type="ChEBI" id="CHEBI:30616"/>
        <dbReference type="ChEBI" id="CHEBI:33019"/>
        <dbReference type="ChEBI" id="CHEBI:57464"/>
        <dbReference type="ChEBI" id="CHEBI:58115"/>
        <dbReference type="ChEBI" id="CHEBI:58359"/>
        <dbReference type="ChEBI" id="CHEBI:456215"/>
        <dbReference type="EC" id="6.3.5.2"/>
    </reaction>
</comment>
<evidence type="ECO:0000256" key="1">
    <source>
        <dbReference type="ARBA" id="ARBA00002332"/>
    </source>
</evidence>
<dbReference type="InterPro" id="IPR014729">
    <property type="entry name" value="Rossmann-like_a/b/a_fold"/>
</dbReference>
<dbReference type="PANTHER" id="PTHR11922">
    <property type="entry name" value="GMP SYNTHASE-RELATED"/>
    <property type="match status" value="1"/>
</dbReference>
<dbReference type="InterPro" id="IPR017926">
    <property type="entry name" value="GATASE"/>
</dbReference>
<feature type="active site" evidence="9">
    <location>
        <position position="179"/>
    </location>
</feature>
<dbReference type="GO" id="GO:0003921">
    <property type="term" value="F:GMP synthase activity"/>
    <property type="evidence" value="ECO:0007669"/>
    <property type="project" value="InterPro"/>
</dbReference>
<evidence type="ECO:0000256" key="7">
    <source>
        <dbReference type="ARBA" id="ARBA00022840"/>
    </source>
</evidence>
<protein>
    <recommendedName>
        <fullName evidence="9">GMP synthase [glutamine-hydrolyzing]</fullName>
        <ecNumber evidence="9">6.3.5.2</ecNumber>
    </recommendedName>
    <alternativeName>
        <fullName evidence="9">GMP synthetase</fullName>
    </alternativeName>
    <alternativeName>
        <fullName evidence="9">Glutamine amidotransferase</fullName>
    </alternativeName>
</protein>
<keyword evidence="6 9" id="KW-0658">Purine biosynthesis</keyword>
<dbReference type="InterPro" id="IPR025777">
    <property type="entry name" value="GMPS_ATP_PPase_dom"/>
</dbReference>
<evidence type="ECO:0000256" key="3">
    <source>
        <dbReference type="ARBA" id="ARBA00022598"/>
    </source>
</evidence>
<dbReference type="InterPro" id="IPR029062">
    <property type="entry name" value="Class_I_gatase-like"/>
</dbReference>
<dbReference type="SUPFAM" id="SSF54810">
    <property type="entry name" value="GMP synthetase C-terminal dimerisation domain"/>
    <property type="match status" value="1"/>
</dbReference>
<dbReference type="InterPro" id="IPR022310">
    <property type="entry name" value="NAD/GMP_synthase"/>
</dbReference>
<dbReference type="Pfam" id="PF00117">
    <property type="entry name" value="GATase"/>
    <property type="match status" value="1"/>
</dbReference>
<dbReference type="NCBIfam" id="TIGR00888">
    <property type="entry name" value="guaA_Nterm"/>
    <property type="match status" value="1"/>
</dbReference>
<comment type="subunit">
    <text evidence="9">Homodimer.</text>
</comment>
<feature type="binding site" evidence="10">
    <location>
        <begin position="234"/>
        <end position="240"/>
    </location>
    <ligand>
        <name>ATP</name>
        <dbReference type="ChEBI" id="CHEBI:30616"/>
    </ligand>
</feature>
<feature type="active site" evidence="9">
    <location>
        <position position="181"/>
    </location>
</feature>
<feature type="active site" description="Nucleophile" evidence="9">
    <location>
        <position position="91"/>
    </location>
</feature>
<organism evidence="12">
    <name type="scientific">Singulisphaera sp. Ch08</name>
    <dbReference type="NCBI Taxonomy" id="3120278"/>
    <lineage>
        <taxon>Bacteria</taxon>
        <taxon>Pseudomonadati</taxon>
        <taxon>Planctomycetota</taxon>
        <taxon>Planctomycetia</taxon>
        <taxon>Isosphaerales</taxon>
        <taxon>Isosphaeraceae</taxon>
        <taxon>Singulisphaera</taxon>
    </lineage>
</organism>
<dbReference type="GO" id="GO:0005524">
    <property type="term" value="F:ATP binding"/>
    <property type="evidence" value="ECO:0007669"/>
    <property type="project" value="UniProtKB-UniRule"/>
</dbReference>
<dbReference type="InterPro" id="IPR001674">
    <property type="entry name" value="GMP_synth_C"/>
</dbReference>
<dbReference type="Pfam" id="PF02540">
    <property type="entry name" value="NAD_synthase"/>
    <property type="match status" value="1"/>
</dbReference>
<feature type="domain" description="GMPS ATP-PPase" evidence="11">
    <location>
        <begin position="206"/>
        <end position="399"/>
    </location>
</feature>
<evidence type="ECO:0000256" key="6">
    <source>
        <dbReference type="ARBA" id="ARBA00022755"/>
    </source>
</evidence>
<keyword evidence="5 9" id="KW-0332">GMP biosynthesis</keyword>
<evidence type="ECO:0000256" key="2">
    <source>
        <dbReference type="ARBA" id="ARBA00005153"/>
    </source>
</evidence>
<dbReference type="RefSeq" id="WP_406696046.1">
    <property type="nucleotide sequence ID" value="NZ_CP155447.1"/>
</dbReference>
<dbReference type="AlphaFoldDB" id="A0AAU7CDU4"/>
<dbReference type="PROSITE" id="PS51553">
    <property type="entry name" value="GMPS_ATP_PPASE"/>
    <property type="match status" value="1"/>
</dbReference>
<comment type="pathway">
    <text evidence="2 9">Purine metabolism; GMP biosynthesis; GMP from XMP (L-Gln route): step 1/1.</text>
</comment>
<dbReference type="CDD" id="cd01742">
    <property type="entry name" value="GATase1_GMP_Synthase"/>
    <property type="match status" value="1"/>
</dbReference>
<evidence type="ECO:0000259" key="11">
    <source>
        <dbReference type="PROSITE" id="PS51553"/>
    </source>
</evidence>
<evidence type="ECO:0000256" key="4">
    <source>
        <dbReference type="ARBA" id="ARBA00022741"/>
    </source>
</evidence>
<proteinExistence type="inferred from homology"/>
<dbReference type="HAMAP" id="MF_00344">
    <property type="entry name" value="GMP_synthase"/>
    <property type="match status" value="1"/>
</dbReference>
<keyword evidence="3 9" id="KW-0436">Ligase</keyword>
<name>A0AAU7CDU4_9BACT</name>
<dbReference type="EMBL" id="CP155447">
    <property type="protein sequence ID" value="XBH03312.1"/>
    <property type="molecule type" value="Genomic_DNA"/>
</dbReference>
<dbReference type="NCBIfam" id="TIGR00884">
    <property type="entry name" value="guaA_Cterm"/>
    <property type="match status" value="1"/>
</dbReference>
<dbReference type="PROSITE" id="PS51273">
    <property type="entry name" value="GATASE_TYPE_1"/>
    <property type="match status" value="1"/>
</dbReference>
<dbReference type="Gene3D" id="3.40.50.620">
    <property type="entry name" value="HUPs"/>
    <property type="match status" value="1"/>
</dbReference>
<dbReference type="Pfam" id="PF00958">
    <property type="entry name" value="GMP_synt_C"/>
    <property type="match status" value="1"/>
</dbReference>
<dbReference type="CDD" id="cd01997">
    <property type="entry name" value="GMP_synthase_C"/>
    <property type="match status" value="1"/>
</dbReference>
<evidence type="ECO:0000256" key="8">
    <source>
        <dbReference type="ARBA" id="ARBA00022962"/>
    </source>
</evidence>
<dbReference type="InterPro" id="IPR022955">
    <property type="entry name" value="GMP_synthase"/>
</dbReference>
<dbReference type="FunFam" id="3.40.50.880:FF:000001">
    <property type="entry name" value="GMP synthase [glutamine-hydrolyzing]"/>
    <property type="match status" value="1"/>
</dbReference>
<dbReference type="InterPro" id="IPR004739">
    <property type="entry name" value="GMP_synth_GATase"/>
</dbReference>
<evidence type="ECO:0000256" key="9">
    <source>
        <dbReference type="HAMAP-Rule" id="MF_00344"/>
    </source>
</evidence>
<dbReference type="PRINTS" id="PR00096">
    <property type="entry name" value="GATASE"/>
</dbReference>
<evidence type="ECO:0000256" key="10">
    <source>
        <dbReference type="PROSITE-ProRule" id="PRU00886"/>
    </source>
</evidence>
<keyword evidence="8 9" id="KW-0315">Glutamine amidotransferase</keyword>
<evidence type="ECO:0000313" key="12">
    <source>
        <dbReference type="EMBL" id="XBH03312.1"/>
    </source>
</evidence>
<reference evidence="12" key="1">
    <citation type="submission" date="2024-05" db="EMBL/GenBank/DDBJ databases">
        <title>Planctomycetes of the genus Singulisphaera possess chitinolytic capabilities.</title>
        <authorList>
            <person name="Ivanova A."/>
        </authorList>
    </citation>
    <scope>NUCLEOTIDE SEQUENCE</scope>
    <source>
        <strain evidence="12">Ch08T</strain>
    </source>
</reference>
<accession>A0AAU7CDU4</accession>
<keyword evidence="7 9" id="KW-0067">ATP-binding</keyword>
<sequence>MTTLMERPDPADRPVLVVDFGSQYVQLIARRVRERHAFARIVRHDLTAERARELNPMAIILSGGPSSVYEPGAPQCDPGLFELGVPILGICYGMQLACKAMGGTVRPCPAGEYGRADLKVLNHSEDLFHNVPESTTVWMSHGDQVHDAGEDFVALATTSTCPVAAVRHKTRPVYGLQFHPEVAHTPYGALILGNFLDRICHSRGTWTMGAFIERSIVEIQERVGPSDRVVCGLSGGVDSAVAAALLAKALGPRVVCVFVDNGLLRAGERNAVAEAFGAHSNAELRVVDATAQFLHALDGVSDPQEKRIRIGHTFVDVFREEAKTIPAARFLAQGTLYPDVIESGGDRDGPAATIKHHHNVGGLPAELGFELIEPLRDLFKDEVRRLGLELGLPDSLVWRHPFPGPGLAVRCLGTINAERLEVLRQADSIFLDELRQAGLERQVAQAFAVLLPVQSVGVMGDGRTYENAIALRSVDTDDFMTADWSRLPHDLLARASTRIINSVKGINRVVYDVTSKPPGTIEWE</sequence>
<dbReference type="PRINTS" id="PR00097">
    <property type="entry name" value="ANTSNTHASEII"/>
</dbReference>
<dbReference type="Gene3D" id="3.40.50.880">
    <property type="match status" value="1"/>
</dbReference>
<dbReference type="PANTHER" id="PTHR11922:SF2">
    <property type="entry name" value="GMP SYNTHASE [GLUTAMINE-HYDROLYZING]"/>
    <property type="match status" value="1"/>
</dbReference>
<evidence type="ECO:0000256" key="5">
    <source>
        <dbReference type="ARBA" id="ARBA00022749"/>
    </source>
</evidence>
<gene>
    <name evidence="9 12" type="primary">guaA</name>
    <name evidence="12" type="ORF">V5E97_34135</name>
</gene>
<dbReference type="GO" id="GO:0005829">
    <property type="term" value="C:cytosol"/>
    <property type="evidence" value="ECO:0007669"/>
    <property type="project" value="TreeGrafter"/>
</dbReference>
<dbReference type="SUPFAM" id="SSF52317">
    <property type="entry name" value="Class I glutamine amidotransferase-like"/>
    <property type="match status" value="1"/>
</dbReference>
<dbReference type="FunFam" id="3.30.300.10:FF:000002">
    <property type="entry name" value="GMP synthase [glutamine-hydrolyzing]"/>
    <property type="match status" value="1"/>
</dbReference>
<dbReference type="SUPFAM" id="SSF52402">
    <property type="entry name" value="Adenine nucleotide alpha hydrolases-like"/>
    <property type="match status" value="1"/>
</dbReference>